<sequence>MHLCPPNLRRDVKERRKDEEEMLLQVGVQHPRPLPRDGQQLAAGLHMVYFAGQVGVAVDDQGAAVGVADQSLLPLAEQAHQGHHVFAGQVQLGDGGRVGDGVAVDAQVAEGFAHALLLDEGRQDLLVAVDDVLDPRGWSRPFLDLFLSLWCFFLRCSLEATDAAEDCDASEPLPLPSEEQEDARSLFRDLFSECCTLMALGAAPQNNNNNNNTRA</sequence>
<gene>
    <name evidence="1" type="ORF">EYF80_032609</name>
</gene>
<evidence type="ECO:0000313" key="1">
    <source>
        <dbReference type="EMBL" id="TNN57179.1"/>
    </source>
</evidence>
<comment type="caution">
    <text evidence="1">The sequence shown here is derived from an EMBL/GenBank/DDBJ whole genome shotgun (WGS) entry which is preliminary data.</text>
</comment>
<keyword evidence="2" id="KW-1185">Reference proteome</keyword>
<reference evidence="1 2" key="1">
    <citation type="submission" date="2019-03" db="EMBL/GenBank/DDBJ databases">
        <title>First draft genome of Liparis tanakae, snailfish: a comprehensive survey of snailfish specific genes.</title>
        <authorList>
            <person name="Kim W."/>
            <person name="Song I."/>
            <person name="Jeong J.-H."/>
            <person name="Kim D."/>
            <person name="Kim S."/>
            <person name="Ryu S."/>
            <person name="Song J.Y."/>
            <person name="Lee S.K."/>
        </authorList>
    </citation>
    <scope>NUCLEOTIDE SEQUENCE [LARGE SCALE GENOMIC DNA]</scope>
    <source>
        <tissue evidence="1">Muscle</tissue>
    </source>
</reference>
<proteinExistence type="predicted"/>
<accession>A0A4Z2GUR2</accession>
<dbReference type="Proteomes" id="UP000314294">
    <property type="component" value="Unassembled WGS sequence"/>
</dbReference>
<dbReference type="EMBL" id="SRLO01000411">
    <property type="protein sequence ID" value="TNN57179.1"/>
    <property type="molecule type" value="Genomic_DNA"/>
</dbReference>
<protein>
    <submittedName>
        <fullName evidence="1">Uncharacterized protein</fullName>
    </submittedName>
</protein>
<name>A0A4Z2GUR2_9TELE</name>
<dbReference type="AlphaFoldDB" id="A0A4Z2GUR2"/>
<evidence type="ECO:0000313" key="2">
    <source>
        <dbReference type="Proteomes" id="UP000314294"/>
    </source>
</evidence>
<organism evidence="1 2">
    <name type="scientific">Liparis tanakae</name>
    <name type="common">Tanaka's snailfish</name>
    <dbReference type="NCBI Taxonomy" id="230148"/>
    <lineage>
        <taxon>Eukaryota</taxon>
        <taxon>Metazoa</taxon>
        <taxon>Chordata</taxon>
        <taxon>Craniata</taxon>
        <taxon>Vertebrata</taxon>
        <taxon>Euteleostomi</taxon>
        <taxon>Actinopterygii</taxon>
        <taxon>Neopterygii</taxon>
        <taxon>Teleostei</taxon>
        <taxon>Neoteleostei</taxon>
        <taxon>Acanthomorphata</taxon>
        <taxon>Eupercaria</taxon>
        <taxon>Perciformes</taxon>
        <taxon>Cottioidei</taxon>
        <taxon>Cottales</taxon>
        <taxon>Liparidae</taxon>
        <taxon>Liparis</taxon>
    </lineage>
</organism>